<feature type="chain" id="PRO_5035834922" evidence="1">
    <location>
        <begin position="26"/>
        <end position="97"/>
    </location>
</feature>
<name>A0A8R7U5Y3_TRIUA</name>
<sequence length="97" mass="10750">MKPGRRHALSVTILLHKRLTCLVDSAKPPFSVVVSMVESNVLIFRGPNVSTTPPAACVRKPSANSDLLLLSSTSYLILSKYVCAQLKFDYEEESQRQ</sequence>
<feature type="signal peptide" evidence="1">
    <location>
        <begin position="1"/>
        <end position="25"/>
    </location>
</feature>
<keyword evidence="3" id="KW-1185">Reference proteome</keyword>
<dbReference type="Proteomes" id="UP000015106">
    <property type="component" value="Chromosome 4"/>
</dbReference>
<reference evidence="2" key="3">
    <citation type="submission" date="2022-06" db="UniProtKB">
        <authorList>
            <consortium name="EnsemblPlants"/>
        </authorList>
    </citation>
    <scope>IDENTIFICATION</scope>
</reference>
<evidence type="ECO:0000313" key="2">
    <source>
        <dbReference type="EnsemblPlants" id="TuG1812G0400001465.01.T01.cds266743"/>
    </source>
</evidence>
<accession>A0A8R7U5Y3</accession>
<dbReference type="AlphaFoldDB" id="A0A8R7U5Y3"/>
<evidence type="ECO:0000256" key="1">
    <source>
        <dbReference type="SAM" id="SignalP"/>
    </source>
</evidence>
<dbReference type="Gramene" id="TuG1812G0400001465.01.T01">
    <property type="protein sequence ID" value="TuG1812G0400001465.01.T01.cds266743"/>
    <property type="gene ID" value="TuG1812G0400001465.01"/>
</dbReference>
<dbReference type="EnsemblPlants" id="TuG1812G0400001465.01.T01">
    <property type="protein sequence ID" value="TuG1812G0400001465.01.T01.cds266743"/>
    <property type="gene ID" value="TuG1812G0400001465.01"/>
</dbReference>
<evidence type="ECO:0000313" key="3">
    <source>
        <dbReference type="Proteomes" id="UP000015106"/>
    </source>
</evidence>
<keyword evidence="1" id="KW-0732">Signal</keyword>
<protein>
    <submittedName>
        <fullName evidence="2">Uncharacterized protein</fullName>
    </submittedName>
</protein>
<reference evidence="2" key="2">
    <citation type="submission" date="2018-03" db="EMBL/GenBank/DDBJ databases">
        <title>The Triticum urartu genome reveals the dynamic nature of wheat genome evolution.</title>
        <authorList>
            <person name="Ling H."/>
            <person name="Ma B."/>
            <person name="Shi X."/>
            <person name="Liu H."/>
            <person name="Dong L."/>
            <person name="Sun H."/>
            <person name="Cao Y."/>
            <person name="Gao Q."/>
            <person name="Zheng S."/>
            <person name="Li Y."/>
            <person name="Yu Y."/>
            <person name="Du H."/>
            <person name="Qi M."/>
            <person name="Li Y."/>
            <person name="Yu H."/>
            <person name="Cui Y."/>
            <person name="Wang N."/>
            <person name="Chen C."/>
            <person name="Wu H."/>
            <person name="Zhao Y."/>
            <person name="Zhang J."/>
            <person name="Li Y."/>
            <person name="Zhou W."/>
            <person name="Zhang B."/>
            <person name="Hu W."/>
            <person name="Eijk M."/>
            <person name="Tang J."/>
            <person name="Witsenboer H."/>
            <person name="Zhao S."/>
            <person name="Li Z."/>
            <person name="Zhang A."/>
            <person name="Wang D."/>
            <person name="Liang C."/>
        </authorList>
    </citation>
    <scope>NUCLEOTIDE SEQUENCE [LARGE SCALE GENOMIC DNA]</scope>
    <source>
        <strain evidence="2">cv. G1812</strain>
    </source>
</reference>
<proteinExistence type="predicted"/>
<reference evidence="3" key="1">
    <citation type="journal article" date="2013" name="Nature">
        <title>Draft genome of the wheat A-genome progenitor Triticum urartu.</title>
        <authorList>
            <person name="Ling H.Q."/>
            <person name="Zhao S."/>
            <person name="Liu D."/>
            <person name="Wang J."/>
            <person name="Sun H."/>
            <person name="Zhang C."/>
            <person name="Fan H."/>
            <person name="Li D."/>
            <person name="Dong L."/>
            <person name="Tao Y."/>
            <person name="Gao C."/>
            <person name="Wu H."/>
            <person name="Li Y."/>
            <person name="Cui Y."/>
            <person name="Guo X."/>
            <person name="Zheng S."/>
            <person name="Wang B."/>
            <person name="Yu K."/>
            <person name="Liang Q."/>
            <person name="Yang W."/>
            <person name="Lou X."/>
            <person name="Chen J."/>
            <person name="Feng M."/>
            <person name="Jian J."/>
            <person name="Zhang X."/>
            <person name="Luo G."/>
            <person name="Jiang Y."/>
            <person name="Liu J."/>
            <person name="Wang Z."/>
            <person name="Sha Y."/>
            <person name="Zhang B."/>
            <person name="Wu H."/>
            <person name="Tang D."/>
            <person name="Shen Q."/>
            <person name="Xue P."/>
            <person name="Zou S."/>
            <person name="Wang X."/>
            <person name="Liu X."/>
            <person name="Wang F."/>
            <person name="Yang Y."/>
            <person name="An X."/>
            <person name="Dong Z."/>
            <person name="Zhang K."/>
            <person name="Zhang X."/>
            <person name="Luo M.C."/>
            <person name="Dvorak J."/>
            <person name="Tong Y."/>
            <person name="Wang J."/>
            <person name="Yang H."/>
            <person name="Li Z."/>
            <person name="Wang D."/>
            <person name="Zhang A."/>
            <person name="Wang J."/>
        </authorList>
    </citation>
    <scope>NUCLEOTIDE SEQUENCE</scope>
    <source>
        <strain evidence="3">cv. G1812</strain>
    </source>
</reference>
<organism evidence="2 3">
    <name type="scientific">Triticum urartu</name>
    <name type="common">Red wild einkorn</name>
    <name type="synonym">Crithodium urartu</name>
    <dbReference type="NCBI Taxonomy" id="4572"/>
    <lineage>
        <taxon>Eukaryota</taxon>
        <taxon>Viridiplantae</taxon>
        <taxon>Streptophyta</taxon>
        <taxon>Embryophyta</taxon>
        <taxon>Tracheophyta</taxon>
        <taxon>Spermatophyta</taxon>
        <taxon>Magnoliopsida</taxon>
        <taxon>Liliopsida</taxon>
        <taxon>Poales</taxon>
        <taxon>Poaceae</taxon>
        <taxon>BOP clade</taxon>
        <taxon>Pooideae</taxon>
        <taxon>Triticodae</taxon>
        <taxon>Triticeae</taxon>
        <taxon>Triticinae</taxon>
        <taxon>Triticum</taxon>
    </lineage>
</organism>